<evidence type="ECO:0000256" key="7">
    <source>
        <dbReference type="RuleBase" id="RU000562"/>
    </source>
</evidence>
<evidence type="ECO:0000256" key="3">
    <source>
        <dbReference type="ARBA" id="ARBA00022884"/>
    </source>
</evidence>
<dbReference type="GO" id="GO:0019843">
    <property type="term" value="F:rRNA binding"/>
    <property type="evidence" value="ECO:0007669"/>
    <property type="project" value="UniProtKB-UniRule"/>
</dbReference>
<keyword evidence="2 6" id="KW-0699">rRNA-binding</keyword>
<dbReference type="GO" id="GO:0005840">
    <property type="term" value="C:ribosome"/>
    <property type="evidence" value="ECO:0007669"/>
    <property type="project" value="UniProtKB-KW"/>
</dbReference>
<dbReference type="GO" id="GO:0005737">
    <property type="term" value="C:cytoplasm"/>
    <property type="evidence" value="ECO:0007669"/>
    <property type="project" value="UniProtKB-ARBA"/>
</dbReference>
<dbReference type="PANTHER" id="PTHR21349:SF0">
    <property type="entry name" value="LARGE RIBOSOMAL SUBUNIT PROTEIN BL21M"/>
    <property type="match status" value="1"/>
</dbReference>
<comment type="subunit">
    <text evidence="6">Part of the 50S ribosomal subunit. Contacts protein L20.</text>
</comment>
<evidence type="ECO:0000256" key="5">
    <source>
        <dbReference type="ARBA" id="ARBA00023274"/>
    </source>
</evidence>
<keyword evidence="5 6" id="KW-0687">Ribonucleoprotein</keyword>
<dbReference type="InterPro" id="IPR028909">
    <property type="entry name" value="bL21-like"/>
</dbReference>
<comment type="caution">
    <text evidence="8">The sequence shown here is derived from an EMBL/GenBank/DDBJ whole genome shotgun (WGS) entry which is preliminary data.</text>
</comment>
<dbReference type="PANTHER" id="PTHR21349">
    <property type="entry name" value="50S RIBOSOMAL PROTEIN L21"/>
    <property type="match status" value="1"/>
</dbReference>
<dbReference type="InterPro" id="IPR001787">
    <property type="entry name" value="Ribosomal_bL21"/>
</dbReference>
<dbReference type="STRING" id="1871336.BBG48_09670"/>
<proteinExistence type="inferred from homology"/>
<evidence type="ECO:0000256" key="1">
    <source>
        <dbReference type="ARBA" id="ARBA00008563"/>
    </source>
</evidence>
<evidence type="ECO:0000256" key="6">
    <source>
        <dbReference type="HAMAP-Rule" id="MF_01363"/>
    </source>
</evidence>
<dbReference type="InterPro" id="IPR036164">
    <property type="entry name" value="bL21-like_sf"/>
</dbReference>
<dbReference type="PROSITE" id="PS01169">
    <property type="entry name" value="RIBOSOMAL_L21"/>
    <property type="match status" value="1"/>
</dbReference>
<dbReference type="EMBL" id="MBEW02000016">
    <property type="protein sequence ID" value="RDY20959.1"/>
    <property type="molecule type" value="Genomic_DNA"/>
</dbReference>
<dbReference type="AlphaFoldDB" id="A0A371IKF1"/>
<gene>
    <name evidence="6 8" type="primary">rplU</name>
    <name evidence="8" type="ORF">BBG48_007455</name>
</gene>
<dbReference type="RefSeq" id="WP_068913150.1">
    <property type="nucleotide sequence ID" value="NZ_MBEW02000016.1"/>
</dbReference>
<dbReference type="Pfam" id="PF00829">
    <property type="entry name" value="Ribosomal_L21p"/>
    <property type="match status" value="1"/>
</dbReference>
<protein>
    <recommendedName>
        <fullName evidence="6">Large ribosomal subunit protein bL21</fullName>
    </recommendedName>
</protein>
<evidence type="ECO:0000313" key="8">
    <source>
        <dbReference type="EMBL" id="RDY20959.1"/>
    </source>
</evidence>
<evidence type="ECO:0000256" key="2">
    <source>
        <dbReference type="ARBA" id="ARBA00022730"/>
    </source>
</evidence>
<keyword evidence="9" id="KW-1185">Reference proteome</keyword>
<dbReference type="NCBIfam" id="TIGR00061">
    <property type="entry name" value="L21"/>
    <property type="match status" value="1"/>
</dbReference>
<name>A0A371IKF1_9FIRM</name>
<dbReference type="HAMAP" id="MF_01363">
    <property type="entry name" value="Ribosomal_bL21"/>
    <property type="match status" value="1"/>
</dbReference>
<organism evidence="8 9">
    <name type="scientific">Criibacterium bergeronii</name>
    <dbReference type="NCBI Taxonomy" id="1871336"/>
    <lineage>
        <taxon>Bacteria</taxon>
        <taxon>Bacillati</taxon>
        <taxon>Bacillota</taxon>
        <taxon>Clostridia</taxon>
        <taxon>Peptostreptococcales</taxon>
        <taxon>Filifactoraceae</taxon>
        <taxon>Criibacterium</taxon>
    </lineage>
</organism>
<dbReference type="GO" id="GO:0006412">
    <property type="term" value="P:translation"/>
    <property type="evidence" value="ECO:0007669"/>
    <property type="project" value="UniProtKB-UniRule"/>
</dbReference>
<dbReference type="GO" id="GO:1990904">
    <property type="term" value="C:ribonucleoprotein complex"/>
    <property type="evidence" value="ECO:0007669"/>
    <property type="project" value="UniProtKB-KW"/>
</dbReference>
<comment type="similarity">
    <text evidence="1 6 7">Belongs to the bacterial ribosomal protein bL21 family.</text>
</comment>
<accession>A0A371IKF1</accession>
<evidence type="ECO:0000256" key="4">
    <source>
        <dbReference type="ARBA" id="ARBA00022980"/>
    </source>
</evidence>
<sequence length="101" mass="11276">MYAIIKTGGKQYMVNEGDVLEVEKLNANEGDTVEVEVLAVSNDGDVKAGEDVKSAKVVAKVVEHGKGKKIIVFKYKAKKDYRRKKGHRQPFTKIQIEKIEA</sequence>
<keyword evidence="4 6" id="KW-0689">Ribosomal protein</keyword>
<dbReference type="InterPro" id="IPR018258">
    <property type="entry name" value="Ribosomal_bL21_CS"/>
</dbReference>
<dbReference type="Proteomes" id="UP000093352">
    <property type="component" value="Unassembled WGS sequence"/>
</dbReference>
<keyword evidence="3 6" id="KW-0694">RNA-binding</keyword>
<dbReference type="GO" id="GO:0003735">
    <property type="term" value="F:structural constituent of ribosome"/>
    <property type="evidence" value="ECO:0007669"/>
    <property type="project" value="InterPro"/>
</dbReference>
<reference evidence="8 9" key="1">
    <citation type="journal article" date="2016" name="Genome Announc.">
        <title>Draft Genome Sequence of Criibacterium bergeronii gen. nov., sp. nov., Strain CCRI-22567T, Isolated from a Vaginal Sample from a Woman with Bacterial Vaginosis.</title>
        <authorList>
            <person name="Maheux A.F."/>
            <person name="Berube E."/>
            <person name="Boudreau D.K."/>
            <person name="Raymond F."/>
            <person name="Corbeil J."/>
            <person name="Roy P.H."/>
            <person name="Boissinot M."/>
            <person name="Omar R.F."/>
        </authorList>
    </citation>
    <scope>NUCLEOTIDE SEQUENCE [LARGE SCALE GENOMIC DNA]</scope>
    <source>
        <strain evidence="8 9">CCRI-22567</strain>
    </source>
</reference>
<evidence type="ECO:0000313" key="9">
    <source>
        <dbReference type="Proteomes" id="UP000093352"/>
    </source>
</evidence>
<dbReference type="SUPFAM" id="SSF141091">
    <property type="entry name" value="L21p-like"/>
    <property type="match status" value="1"/>
</dbReference>
<comment type="function">
    <text evidence="6 7">This protein binds to 23S rRNA in the presence of protein L20.</text>
</comment>